<sequence>MLSNLAQETARLRPFATQMRAFSGAASGFNSPGNSSTSEEMKDAVKPEAVAANEQATQMHQFSEKQRFDKQRFDNAQEAVGAAAAPSDTFSSGKGGGAAEGTADEVLERRVTDPDTGGIAS</sequence>
<reference evidence="2" key="2">
    <citation type="submission" date="2020-11" db="EMBL/GenBank/DDBJ databases">
        <authorList>
            <person name="Cecchin M."/>
            <person name="Marcolungo L."/>
            <person name="Rossato M."/>
            <person name="Girolomoni L."/>
            <person name="Cosentino E."/>
            <person name="Cuine S."/>
            <person name="Li-Beisson Y."/>
            <person name="Delledonne M."/>
            <person name="Ballottari M."/>
        </authorList>
    </citation>
    <scope>NUCLEOTIDE SEQUENCE</scope>
    <source>
        <strain evidence="2">211/11P</strain>
        <tissue evidence="2">Whole cell</tissue>
    </source>
</reference>
<protein>
    <submittedName>
        <fullName evidence="2">Uncharacterized protein</fullName>
    </submittedName>
</protein>
<evidence type="ECO:0000313" key="3">
    <source>
        <dbReference type="Proteomes" id="UP001055712"/>
    </source>
</evidence>
<feature type="compositionally biased region" description="Polar residues" evidence="1">
    <location>
        <begin position="28"/>
        <end position="38"/>
    </location>
</feature>
<gene>
    <name evidence="2" type="ORF">D9Q98_000954</name>
</gene>
<name>A0A9D4U0D2_CHLVU</name>
<feature type="region of interest" description="Disordered" evidence="1">
    <location>
        <begin position="24"/>
        <end position="45"/>
    </location>
</feature>
<proteinExistence type="predicted"/>
<accession>A0A9D4U0D2</accession>
<dbReference type="OrthoDB" id="10608031at2759"/>
<feature type="region of interest" description="Disordered" evidence="1">
    <location>
        <begin position="73"/>
        <end position="121"/>
    </location>
</feature>
<dbReference type="Proteomes" id="UP001055712">
    <property type="component" value="Unassembled WGS sequence"/>
</dbReference>
<evidence type="ECO:0000256" key="1">
    <source>
        <dbReference type="SAM" id="MobiDB-lite"/>
    </source>
</evidence>
<keyword evidence="3" id="KW-1185">Reference proteome</keyword>
<dbReference type="EMBL" id="SIDB01000001">
    <property type="protein sequence ID" value="KAI3438526.1"/>
    <property type="molecule type" value="Genomic_DNA"/>
</dbReference>
<reference evidence="2" key="1">
    <citation type="journal article" date="2019" name="Plant J.">
        <title>Chlorella vulgaris genome assembly and annotation reveals the molecular basis for metabolic acclimation to high light conditions.</title>
        <authorList>
            <person name="Cecchin M."/>
            <person name="Marcolungo L."/>
            <person name="Rossato M."/>
            <person name="Girolomoni L."/>
            <person name="Cosentino E."/>
            <person name="Cuine S."/>
            <person name="Li-Beisson Y."/>
            <person name="Delledonne M."/>
            <person name="Ballottari M."/>
        </authorList>
    </citation>
    <scope>NUCLEOTIDE SEQUENCE</scope>
    <source>
        <strain evidence="2">211/11P</strain>
    </source>
</reference>
<comment type="caution">
    <text evidence="2">The sequence shown here is derived from an EMBL/GenBank/DDBJ whole genome shotgun (WGS) entry which is preliminary data.</text>
</comment>
<dbReference type="AlphaFoldDB" id="A0A9D4U0D2"/>
<organism evidence="2 3">
    <name type="scientific">Chlorella vulgaris</name>
    <name type="common">Green alga</name>
    <dbReference type="NCBI Taxonomy" id="3077"/>
    <lineage>
        <taxon>Eukaryota</taxon>
        <taxon>Viridiplantae</taxon>
        <taxon>Chlorophyta</taxon>
        <taxon>core chlorophytes</taxon>
        <taxon>Trebouxiophyceae</taxon>
        <taxon>Chlorellales</taxon>
        <taxon>Chlorellaceae</taxon>
        <taxon>Chlorella clade</taxon>
        <taxon>Chlorella</taxon>
    </lineage>
</organism>
<evidence type="ECO:0000313" key="2">
    <source>
        <dbReference type="EMBL" id="KAI3438526.1"/>
    </source>
</evidence>